<accession>A0A3P4APB8</accession>
<evidence type="ECO:0000313" key="2">
    <source>
        <dbReference type="Proteomes" id="UP000279841"/>
    </source>
</evidence>
<proteinExistence type="predicted"/>
<dbReference type="AlphaFoldDB" id="A0A3P4APB8"/>
<organism evidence="1 2">
    <name type="scientific">Thermus thermophilus</name>
    <dbReference type="NCBI Taxonomy" id="274"/>
    <lineage>
        <taxon>Bacteria</taxon>
        <taxon>Thermotogati</taxon>
        <taxon>Deinococcota</taxon>
        <taxon>Deinococci</taxon>
        <taxon>Thermales</taxon>
        <taxon>Thermaceae</taxon>
        <taxon>Thermus</taxon>
    </lineage>
</organism>
<evidence type="ECO:0000313" key="1">
    <source>
        <dbReference type="EMBL" id="VCU52921.1"/>
    </source>
</evidence>
<sequence>MDEEYNKKGYEPLCNRKVSRLNANQLTAILGLCAVQVSD</sequence>
<name>A0A3P4APB8_THETH</name>
<gene>
    <name evidence="1" type="ORF">TTHN1_00676</name>
</gene>
<protein>
    <submittedName>
        <fullName evidence="1">Uncharacterized protein</fullName>
    </submittedName>
</protein>
<dbReference type="Proteomes" id="UP000279841">
    <property type="component" value="Chromosome"/>
</dbReference>
<dbReference type="EMBL" id="LR027517">
    <property type="protein sequence ID" value="VCU52921.1"/>
    <property type="molecule type" value="Genomic_DNA"/>
</dbReference>
<reference evidence="1 2" key="1">
    <citation type="submission" date="2018-10" db="EMBL/GenBank/DDBJ databases">
        <authorList>
            <person name="Peiro R."/>
            <person name="Begona"/>
            <person name="Cbmso G."/>
            <person name="Lopez M."/>
            <person name="Gonzalez S."/>
            <person name="Sacristan E."/>
            <person name="Castillo E."/>
        </authorList>
    </citation>
    <scope>NUCLEOTIDE SEQUENCE [LARGE SCALE GENOMIC DNA]</scope>
    <source>
        <strain evidence="1">TTHNAR1</strain>
    </source>
</reference>